<keyword evidence="4" id="KW-1185">Reference proteome</keyword>
<protein>
    <submittedName>
        <fullName evidence="3">DUF4355 domain-containing protein</fullName>
    </submittedName>
</protein>
<comment type="caution">
    <text evidence="3">The sequence shown here is derived from an EMBL/GenBank/DDBJ whole genome shotgun (WGS) entry which is preliminary data.</text>
</comment>
<evidence type="ECO:0000256" key="2">
    <source>
        <dbReference type="SAM" id="MobiDB-lite"/>
    </source>
</evidence>
<dbReference type="EMBL" id="JADCKA010000009">
    <property type="protein sequence ID" value="MBE5035819.1"/>
    <property type="molecule type" value="Genomic_DNA"/>
</dbReference>
<evidence type="ECO:0000256" key="1">
    <source>
        <dbReference type="SAM" id="Coils"/>
    </source>
</evidence>
<proteinExistence type="predicted"/>
<feature type="coiled-coil region" evidence="1">
    <location>
        <begin position="63"/>
        <end position="102"/>
    </location>
</feature>
<reference evidence="3 4" key="1">
    <citation type="submission" date="2020-10" db="EMBL/GenBank/DDBJ databases">
        <title>ChiBAC.</title>
        <authorList>
            <person name="Zenner C."/>
            <person name="Hitch T.C.A."/>
            <person name="Clavel T."/>
        </authorList>
    </citation>
    <scope>NUCLEOTIDE SEQUENCE [LARGE SCALE GENOMIC DNA]</scope>
    <source>
        <strain evidence="3 4">DSM 108706</strain>
    </source>
</reference>
<feature type="compositionally biased region" description="Basic and acidic residues" evidence="2">
    <location>
        <begin position="20"/>
        <end position="42"/>
    </location>
</feature>
<dbReference type="RefSeq" id="WP_226385466.1">
    <property type="nucleotide sequence ID" value="NZ_JADCKA010000009.1"/>
</dbReference>
<accession>A0ABR9QY56</accession>
<dbReference type="Pfam" id="PF14265">
    <property type="entry name" value="DUF4355"/>
    <property type="match status" value="1"/>
</dbReference>
<evidence type="ECO:0000313" key="3">
    <source>
        <dbReference type="EMBL" id="MBE5035819.1"/>
    </source>
</evidence>
<organism evidence="3 4">
    <name type="scientific">Gallibacter intestinalis</name>
    <dbReference type="NCBI Taxonomy" id="2779356"/>
    <lineage>
        <taxon>Bacteria</taxon>
        <taxon>Bacillati</taxon>
        <taxon>Bacillota</taxon>
        <taxon>Clostridia</taxon>
        <taxon>Eubacteriales</taxon>
        <taxon>Eubacteriaceae</taxon>
        <taxon>Gallibacter</taxon>
    </lineage>
</organism>
<sequence length="195" mass="21974">MKKLQLFAEPADPNPTDPKPPVDPKDPKEPTDPKPELKYTDEDLDRIIGDRLARWQKEQDKKISEAEKLAKMDAQEKAEYEKKQLEKELQALKDKETLSEMSKQARKMLSEANINISDDLLAVLVSTDAEATKNAVEAFKVMYGDAVKKGIAEALKGEPPKAGNSGTAITKEEILAVKDRKERQRLITENIELFK</sequence>
<name>A0ABR9QY56_9FIRM</name>
<dbReference type="InterPro" id="IPR025580">
    <property type="entry name" value="Gp46"/>
</dbReference>
<keyword evidence="1" id="KW-0175">Coiled coil</keyword>
<dbReference type="Proteomes" id="UP001516588">
    <property type="component" value="Unassembled WGS sequence"/>
</dbReference>
<gene>
    <name evidence="3" type="ORF">INF20_05965</name>
</gene>
<feature type="region of interest" description="Disordered" evidence="2">
    <location>
        <begin position="1"/>
        <end position="42"/>
    </location>
</feature>
<evidence type="ECO:0000313" key="4">
    <source>
        <dbReference type="Proteomes" id="UP001516588"/>
    </source>
</evidence>